<dbReference type="InterPro" id="IPR026255">
    <property type="entry name" value="NADP_transhyd_a"/>
</dbReference>
<keyword evidence="4" id="KW-1003">Cell membrane</keyword>
<dbReference type="InterPro" id="IPR007698">
    <property type="entry name" value="AlaDH/PNT_NAD(H)-bd"/>
</dbReference>
<evidence type="ECO:0000256" key="15">
    <source>
        <dbReference type="SAM" id="Phobius"/>
    </source>
</evidence>
<dbReference type="SUPFAM" id="SSF52283">
    <property type="entry name" value="Formate/glycerate dehydrogenase catalytic domain-like"/>
    <property type="match status" value="1"/>
</dbReference>
<evidence type="ECO:0000256" key="2">
    <source>
        <dbReference type="ARBA" id="ARBA00004429"/>
    </source>
</evidence>
<keyword evidence="5" id="KW-0997">Cell inner membrane</keyword>
<dbReference type="Pfam" id="PF12769">
    <property type="entry name" value="PNTB_4TM"/>
    <property type="match status" value="1"/>
</dbReference>
<comment type="catalytic activity">
    <reaction evidence="13">
        <text>NAD(+) + NADPH + H(+)(in) = NADH + NADP(+) + H(+)(out)</text>
        <dbReference type="Rhea" id="RHEA:47992"/>
        <dbReference type="ChEBI" id="CHEBI:15378"/>
        <dbReference type="ChEBI" id="CHEBI:57540"/>
        <dbReference type="ChEBI" id="CHEBI:57783"/>
        <dbReference type="ChEBI" id="CHEBI:57945"/>
        <dbReference type="ChEBI" id="CHEBI:58349"/>
        <dbReference type="EC" id="7.1.1.1"/>
    </reaction>
</comment>
<dbReference type="InterPro" id="IPR008142">
    <property type="entry name" value="AlaDH/PNT_CS1"/>
</dbReference>
<evidence type="ECO:0000256" key="12">
    <source>
        <dbReference type="ARBA" id="ARBA00023136"/>
    </source>
</evidence>
<dbReference type="NCBIfam" id="NF006942">
    <property type="entry name" value="PRK09424.1"/>
    <property type="match status" value="1"/>
</dbReference>
<evidence type="ECO:0000313" key="18">
    <source>
        <dbReference type="EMBL" id="GIH60871.1"/>
    </source>
</evidence>
<keyword evidence="6 15" id="KW-0812">Transmembrane</keyword>
<gene>
    <name evidence="18" type="primary">pntA</name>
    <name evidence="18" type="ORF">Msi02_16880</name>
</gene>
<evidence type="ECO:0000256" key="9">
    <source>
        <dbReference type="ARBA" id="ARBA00022967"/>
    </source>
</evidence>
<evidence type="ECO:0000256" key="13">
    <source>
        <dbReference type="ARBA" id="ARBA00048202"/>
    </source>
</evidence>
<dbReference type="EMBL" id="BOOF01000005">
    <property type="protein sequence ID" value="GIH60871.1"/>
    <property type="molecule type" value="Genomic_DNA"/>
</dbReference>
<dbReference type="SMART" id="SM01002">
    <property type="entry name" value="AlaDh_PNT_C"/>
    <property type="match status" value="1"/>
</dbReference>
<evidence type="ECO:0000256" key="7">
    <source>
        <dbReference type="ARBA" id="ARBA00022741"/>
    </source>
</evidence>
<feature type="compositionally biased region" description="Low complexity" evidence="14">
    <location>
        <begin position="379"/>
        <end position="400"/>
    </location>
</feature>
<feature type="transmembrane region" description="Helical" evidence="15">
    <location>
        <begin position="463"/>
        <end position="481"/>
    </location>
</feature>
<evidence type="ECO:0000259" key="16">
    <source>
        <dbReference type="SMART" id="SM01002"/>
    </source>
</evidence>
<dbReference type="Pfam" id="PF05222">
    <property type="entry name" value="AlaDh_PNT_N"/>
    <property type="match status" value="1"/>
</dbReference>
<dbReference type="InterPro" id="IPR007886">
    <property type="entry name" value="AlaDH/PNT_N"/>
</dbReference>
<keyword evidence="10 15" id="KW-1133">Transmembrane helix</keyword>
<evidence type="ECO:0000259" key="17">
    <source>
        <dbReference type="SMART" id="SM01003"/>
    </source>
</evidence>
<dbReference type="SUPFAM" id="SSF51735">
    <property type="entry name" value="NAD(P)-binding Rossmann-fold domains"/>
    <property type="match status" value="1"/>
</dbReference>
<evidence type="ECO:0000256" key="5">
    <source>
        <dbReference type="ARBA" id="ARBA00022519"/>
    </source>
</evidence>
<keyword evidence="7" id="KW-0547">Nucleotide-binding</keyword>
<feature type="transmembrane region" description="Helical" evidence="15">
    <location>
        <begin position="434"/>
        <end position="451"/>
    </location>
</feature>
<evidence type="ECO:0000256" key="8">
    <source>
        <dbReference type="ARBA" id="ARBA00022857"/>
    </source>
</evidence>
<evidence type="ECO:0000256" key="3">
    <source>
        <dbReference type="ARBA" id="ARBA00012943"/>
    </source>
</evidence>
<keyword evidence="9" id="KW-1278">Translocase</keyword>
<keyword evidence="8" id="KW-0521">NADP</keyword>
<dbReference type="PROSITE" id="PS00836">
    <property type="entry name" value="ALADH_PNT_1"/>
    <property type="match status" value="1"/>
</dbReference>
<dbReference type="SMART" id="SM01003">
    <property type="entry name" value="AlaDh_PNT_N"/>
    <property type="match status" value="1"/>
</dbReference>
<protein>
    <recommendedName>
        <fullName evidence="3">proton-translocating NAD(P)(+) transhydrogenase</fullName>
        <ecNumber evidence="3">7.1.1.1</ecNumber>
    </recommendedName>
</protein>
<dbReference type="PIRSF" id="PIRSF000203">
    <property type="entry name" value="NADP_transhydrogenase_alpha"/>
    <property type="match status" value="1"/>
</dbReference>
<evidence type="ECO:0000256" key="10">
    <source>
        <dbReference type="ARBA" id="ARBA00022989"/>
    </source>
</evidence>
<dbReference type="EC" id="7.1.1.1" evidence="3"/>
<organism evidence="18 19">
    <name type="scientific">Microbispora siamensis</name>
    <dbReference type="NCBI Taxonomy" id="564413"/>
    <lineage>
        <taxon>Bacteria</taxon>
        <taxon>Bacillati</taxon>
        <taxon>Actinomycetota</taxon>
        <taxon>Actinomycetes</taxon>
        <taxon>Streptosporangiales</taxon>
        <taxon>Streptosporangiaceae</taxon>
        <taxon>Microbispora</taxon>
    </lineage>
</organism>
<dbReference type="RefSeq" id="WP_204047786.1">
    <property type="nucleotide sequence ID" value="NZ_BOOF01000005.1"/>
</dbReference>
<dbReference type="InterPro" id="IPR024605">
    <property type="entry name" value="NADP_transhyd_a_C"/>
</dbReference>
<evidence type="ECO:0000256" key="1">
    <source>
        <dbReference type="ARBA" id="ARBA00003943"/>
    </source>
</evidence>
<comment type="caution">
    <text evidence="18">The sequence shown here is derived from an EMBL/GenBank/DDBJ whole genome shotgun (WGS) entry which is preliminary data.</text>
</comment>
<feature type="domain" description="Alanine dehydrogenase/pyridine nucleotide transhydrogenase NAD(H)-binding" evidence="16">
    <location>
        <begin position="151"/>
        <end position="315"/>
    </location>
</feature>
<keyword evidence="19" id="KW-1185">Reference proteome</keyword>
<evidence type="ECO:0000313" key="19">
    <source>
        <dbReference type="Proteomes" id="UP000660454"/>
    </source>
</evidence>
<reference evidence="18 19" key="1">
    <citation type="submission" date="2021-01" db="EMBL/GenBank/DDBJ databases">
        <title>Whole genome shotgun sequence of Microbispora siamensis NBRC 104113.</title>
        <authorList>
            <person name="Komaki H."/>
            <person name="Tamura T."/>
        </authorList>
    </citation>
    <scope>NUCLEOTIDE SEQUENCE [LARGE SCALE GENOMIC DNA]</scope>
    <source>
        <strain evidence="18 19">NBRC 104113</strain>
    </source>
</reference>
<dbReference type="CDD" id="cd05304">
    <property type="entry name" value="Rubrum_tdh"/>
    <property type="match status" value="1"/>
</dbReference>
<evidence type="ECO:0000256" key="14">
    <source>
        <dbReference type="SAM" id="MobiDB-lite"/>
    </source>
</evidence>
<proteinExistence type="predicted"/>
<dbReference type="PANTHER" id="PTHR10160:SF19">
    <property type="entry name" value="PROTON-TRANSLOCATING NAD(P)(+) TRANSHYDROGENASE"/>
    <property type="match status" value="1"/>
</dbReference>
<comment type="function">
    <text evidence="1">The transhydrogenation between NADH and NADP is coupled to respiration and ATP hydrolysis and functions as a proton pump across the membrane.</text>
</comment>
<dbReference type="NCBIfam" id="TIGR00561">
    <property type="entry name" value="pntA"/>
    <property type="match status" value="1"/>
</dbReference>
<dbReference type="Proteomes" id="UP000660454">
    <property type="component" value="Unassembled WGS sequence"/>
</dbReference>
<sequence>MSHSAHRLGVVAESAPGETRVAATPATVPQLVSLGYEVIVESGAGRRSGFTDDAYARAGARIAGHDETWDADVVLKVNAPTPDEIAALHDGATLVSLIGPAANAGLVDALARRPITVLAMDAVPRVSRAQALDVLSSMANIAGYRAVIEAAHAFGRLFTGQVTAAGKVPPAKVLVAGAGVAGLAAIATATSLGAVVRATDPRPEVAEQVRSLGAEFLDVGVAQEASTDGYARETSRDYDRRAAELYAEQAADVDIVVTTALIPGRPAPRLLTADHVARMRPGSVIVDMAAAQGGNVEGTRPGEAVVTGNGVTIIGYTDLAGRLPAQASQLYGTNVVNLMKLLTPGKDGRLVLDFDDVVQRAMTVVRDGEKTWPPPPVPVSAAPAPAAPSAPVQGTAAAPAGRPPSPPGRRRHLVTAAVAAALFLLTAFSPNALIEHVTVFVLSIVIGYYVIGNVHHALHTPLMSITNAISGIIVVGALLQIGQGDTVVAVLSFVAILLASVNIVGGFAVTRRMLGMFTRS</sequence>
<comment type="subcellular location">
    <subcellularLocation>
        <location evidence="2">Cell inner membrane</location>
        <topology evidence="2">Multi-pass membrane protein</topology>
    </subcellularLocation>
</comment>
<feature type="region of interest" description="Disordered" evidence="14">
    <location>
        <begin position="368"/>
        <end position="409"/>
    </location>
</feature>
<feature type="transmembrane region" description="Helical" evidence="15">
    <location>
        <begin position="487"/>
        <end position="509"/>
    </location>
</feature>
<accession>A0ABQ4GHI6</accession>
<keyword evidence="11" id="KW-0520">NAD</keyword>
<dbReference type="InterPro" id="IPR036291">
    <property type="entry name" value="NAD(P)-bd_dom_sf"/>
</dbReference>
<name>A0ABQ4GHI6_9ACTN</name>
<dbReference type="PANTHER" id="PTHR10160">
    <property type="entry name" value="NAD(P) TRANSHYDROGENASE"/>
    <property type="match status" value="1"/>
</dbReference>
<keyword evidence="12 15" id="KW-0472">Membrane</keyword>
<evidence type="ECO:0000256" key="4">
    <source>
        <dbReference type="ARBA" id="ARBA00022475"/>
    </source>
</evidence>
<feature type="domain" description="Alanine dehydrogenase/pyridine nucleotide transhydrogenase N-terminal" evidence="17">
    <location>
        <begin position="9"/>
        <end position="142"/>
    </location>
</feature>
<dbReference type="Gene3D" id="3.40.50.720">
    <property type="entry name" value="NAD(P)-binding Rossmann-like Domain"/>
    <property type="match status" value="2"/>
</dbReference>
<evidence type="ECO:0000256" key="11">
    <source>
        <dbReference type="ARBA" id="ARBA00023027"/>
    </source>
</evidence>
<dbReference type="Pfam" id="PF01262">
    <property type="entry name" value="AlaDh_PNT_C"/>
    <property type="match status" value="1"/>
</dbReference>
<evidence type="ECO:0000256" key="6">
    <source>
        <dbReference type="ARBA" id="ARBA00022692"/>
    </source>
</evidence>